<protein>
    <submittedName>
        <fullName evidence="3">Uncharacterized protein</fullName>
    </submittedName>
</protein>
<feature type="transmembrane region" description="Helical" evidence="2">
    <location>
        <begin position="224"/>
        <end position="243"/>
    </location>
</feature>
<feature type="region of interest" description="Disordered" evidence="1">
    <location>
        <begin position="185"/>
        <end position="207"/>
    </location>
</feature>
<evidence type="ECO:0000256" key="1">
    <source>
        <dbReference type="SAM" id="MobiDB-lite"/>
    </source>
</evidence>
<name>A0AAD6ZI33_9AGAR</name>
<evidence type="ECO:0000313" key="4">
    <source>
        <dbReference type="Proteomes" id="UP001218218"/>
    </source>
</evidence>
<sequence length="341" mass="37113">MTVQHEKLWIRRAVAATKGNGDSDAARRARYQKEFKAKPKVAYVLNVAQRAKNVTSPAWSQLPAEPANVVEYLEARSSKIDLGMVSRRRNFEKDSALGGMVPRGRGLAAFRADAARMAAEGDGDYNGVDVRRHSLFPPLSALTQCKLRWTRFKSILFLANLVLSLYALALLVLVILTYLRTLPPPPPSSSRTKQIRPDHAGGERAGADDRAGAGGVLLNNRGMLAVYALLLWVSLWADGGAGINQQWSQQVGAQGRLTVQETLGCCGYFSPFVEATVRCLPPSFVFYSSLILFTPLASSPPFPPLQLGKISASHRSPPPATRAPPSRGANPPSARSRKRRS</sequence>
<gene>
    <name evidence="3" type="ORF">DFH08DRAFT_969312</name>
</gene>
<dbReference type="AlphaFoldDB" id="A0AAD6ZI33"/>
<keyword evidence="2" id="KW-0812">Transmembrane</keyword>
<comment type="caution">
    <text evidence="3">The sequence shown here is derived from an EMBL/GenBank/DDBJ whole genome shotgun (WGS) entry which is preliminary data.</text>
</comment>
<feature type="region of interest" description="Disordered" evidence="1">
    <location>
        <begin position="307"/>
        <end position="341"/>
    </location>
</feature>
<accession>A0AAD6ZI33</accession>
<organism evidence="3 4">
    <name type="scientific">Mycena albidolilacea</name>
    <dbReference type="NCBI Taxonomy" id="1033008"/>
    <lineage>
        <taxon>Eukaryota</taxon>
        <taxon>Fungi</taxon>
        <taxon>Dikarya</taxon>
        <taxon>Basidiomycota</taxon>
        <taxon>Agaricomycotina</taxon>
        <taxon>Agaricomycetes</taxon>
        <taxon>Agaricomycetidae</taxon>
        <taxon>Agaricales</taxon>
        <taxon>Marasmiineae</taxon>
        <taxon>Mycenaceae</taxon>
        <taxon>Mycena</taxon>
    </lineage>
</organism>
<feature type="transmembrane region" description="Helical" evidence="2">
    <location>
        <begin position="155"/>
        <end position="179"/>
    </location>
</feature>
<keyword evidence="2" id="KW-0472">Membrane</keyword>
<feature type="compositionally biased region" description="Basic and acidic residues" evidence="1">
    <location>
        <begin position="195"/>
        <end position="207"/>
    </location>
</feature>
<keyword evidence="2" id="KW-1133">Transmembrane helix</keyword>
<dbReference type="Proteomes" id="UP001218218">
    <property type="component" value="Unassembled WGS sequence"/>
</dbReference>
<evidence type="ECO:0000313" key="3">
    <source>
        <dbReference type="EMBL" id="KAJ7323231.1"/>
    </source>
</evidence>
<evidence type="ECO:0000256" key="2">
    <source>
        <dbReference type="SAM" id="Phobius"/>
    </source>
</evidence>
<proteinExistence type="predicted"/>
<keyword evidence="4" id="KW-1185">Reference proteome</keyword>
<dbReference type="EMBL" id="JARIHO010000047">
    <property type="protein sequence ID" value="KAJ7323231.1"/>
    <property type="molecule type" value="Genomic_DNA"/>
</dbReference>
<reference evidence="3" key="1">
    <citation type="submission" date="2023-03" db="EMBL/GenBank/DDBJ databases">
        <title>Massive genome expansion in bonnet fungi (Mycena s.s.) driven by repeated elements and novel gene families across ecological guilds.</title>
        <authorList>
            <consortium name="Lawrence Berkeley National Laboratory"/>
            <person name="Harder C.B."/>
            <person name="Miyauchi S."/>
            <person name="Viragh M."/>
            <person name="Kuo A."/>
            <person name="Thoen E."/>
            <person name="Andreopoulos B."/>
            <person name="Lu D."/>
            <person name="Skrede I."/>
            <person name="Drula E."/>
            <person name="Henrissat B."/>
            <person name="Morin E."/>
            <person name="Kohler A."/>
            <person name="Barry K."/>
            <person name="LaButti K."/>
            <person name="Morin E."/>
            <person name="Salamov A."/>
            <person name="Lipzen A."/>
            <person name="Mereny Z."/>
            <person name="Hegedus B."/>
            <person name="Baldrian P."/>
            <person name="Stursova M."/>
            <person name="Weitz H."/>
            <person name="Taylor A."/>
            <person name="Grigoriev I.V."/>
            <person name="Nagy L.G."/>
            <person name="Martin F."/>
            <person name="Kauserud H."/>
        </authorList>
    </citation>
    <scope>NUCLEOTIDE SEQUENCE</scope>
    <source>
        <strain evidence="3">CBHHK002</strain>
    </source>
</reference>